<evidence type="ECO:0000313" key="3">
    <source>
        <dbReference type="Proteomes" id="UP001152523"/>
    </source>
</evidence>
<comment type="caution">
    <text evidence="2">The sequence shown here is derived from an EMBL/GenBank/DDBJ whole genome shotgun (WGS) entry which is preliminary data.</text>
</comment>
<reference evidence="2" key="1">
    <citation type="submission" date="2022-07" db="EMBL/GenBank/DDBJ databases">
        <authorList>
            <person name="Macas J."/>
            <person name="Novak P."/>
            <person name="Neumann P."/>
        </authorList>
    </citation>
    <scope>NUCLEOTIDE SEQUENCE</scope>
</reference>
<protein>
    <recommendedName>
        <fullName evidence="1">Retrotransposon gag domain-containing protein</fullName>
    </recommendedName>
</protein>
<evidence type="ECO:0000259" key="1">
    <source>
        <dbReference type="Pfam" id="PF03732"/>
    </source>
</evidence>
<evidence type="ECO:0000313" key="2">
    <source>
        <dbReference type="EMBL" id="CAH9123646.1"/>
    </source>
</evidence>
<dbReference type="Proteomes" id="UP001152523">
    <property type="component" value="Unassembled WGS sequence"/>
</dbReference>
<gene>
    <name evidence="2" type="ORF">CEPIT_LOCUS25380</name>
</gene>
<sequence>MEKFNEVQRIDFAKLTELNEKRFEEFFAAVKGINGHSHQEHTLHRPDFGLISTLGHHRGLKVEFPQFNGENARGWIRKCERYILIHSMSDYEKIILIGMYVTCNMENWYMDRIVGKESMGWDAFVLLFLDRFSKENDIIGEFNKLRQKGAAHEYVDKFSELKSFILQRNKHLDEYYFLRSFLSGLKSEI</sequence>
<dbReference type="InterPro" id="IPR005162">
    <property type="entry name" value="Retrotrans_gag_dom"/>
</dbReference>
<feature type="domain" description="Retrotransposon gag" evidence="1">
    <location>
        <begin position="116"/>
        <end position="186"/>
    </location>
</feature>
<accession>A0AAV0EIK2</accession>
<dbReference type="AlphaFoldDB" id="A0AAV0EIK2"/>
<keyword evidence="3" id="KW-1185">Reference proteome</keyword>
<organism evidence="2 3">
    <name type="scientific">Cuscuta epithymum</name>
    <dbReference type="NCBI Taxonomy" id="186058"/>
    <lineage>
        <taxon>Eukaryota</taxon>
        <taxon>Viridiplantae</taxon>
        <taxon>Streptophyta</taxon>
        <taxon>Embryophyta</taxon>
        <taxon>Tracheophyta</taxon>
        <taxon>Spermatophyta</taxon>
        <taxon>Magnoliopsida</taxon>
        <taxon>eudicotyledons</taxon>
        <taxon>Gunneridae</taxon>
        <taxon>Pentapetalae</taxon>
        <taxon>asterids</taxon>
        <taxon>lamiids</taxon>
        <taxon>Solanales</taxon>
        <taxon>Convolvulaceae</taxon>
        <taxon>Cuscuteae</taxon>
        <taxon>Cuscuta</taxon>
        <taxon>Cuscuta subgen. Cuscuta</taxon>
    </lineage>
</organism>
<dbReference type="Pfam" id="PF03732">
    <property type="entry name" value="Retrotrans_gag"/>
    <property type="match status" value="1"/>
</dbReference>
<name>A0AAV0EIK2_9ASTE</name>
<proteinExistence type="predicted"/>
<dbReference type="EMBL" id="CAMAPF010000931">
    <property type="protein sequence ID" value="CAH9123646.1"/>
    <property type="molecule type" value="Genomic_DNA"/>
</dbReference>